<keyword evidence="6" id="KW-1185">Reference proteome</keyword>
<evidence type="ECO:0000256" key="4">
    <source>
        <dbReference type="SAM" id="MobiDB-lite"/>
    </source>
</evidence>
<feature type="region of interest" description="Disordered" evidence="4">
    <location>
        <begin position="100"/>
        <end position="123"/>
    </location>
</feature>
<protein>
    <recommendedName>
        <fullName evidence="7">Protein NIM1-INTERACTING 1-like</fullName>
    </recommendedName>
</protein>
<dbReference type="InterPro" id="IPR031425">
    <property type="entry name" value="NPR1/NH1-interacting"/>
</dbReference>
<evidence type="ECO:0000256" key="1">
    <source>
        <dbReference type="ARBA" id="ARBA00004123"/>
    </source>
</evidence>
<feature type="region of interest" description="Disordered" evidence="4">
    <location>
        <begin position="1"/>
        <end position="25"/>
    </location>
</feature>
<evidence type="ECO:0000256" key="2">
    <source>
        <dbReference type="ARBA" id="ARBA00009937"/>
    </source>
</evidence>
<evidence type="ECO:0008006" key="7">
    <source>
        <dbReference type="Google" id="ProtNLM"/>
    </source>
</evidence>
<dbReference type="Proteomes" id="UP001396334">
    <property type="component" value="Unassembled WGS sequence"/>
</dbReference>
<dbReference type="PANTHER" id="PTHR33669">
    <property type="entry name" value="PROTEIN NEGATIVE REGULATOR OF RESISTANCE"/>
    <property type="match status" value="1"/>
</dbReference>
<gene>
    <name evidence="5" type="ORF">V6N11_041642</name>
</gene>
<proteinExistence type="inferred from homology"/>
<name>A0ABR2RLG1_9ROSI</name>
<feature type="compositionally biased region" description="Acidic residues" evidence="4">
    <location>
        <begin position="13"/>
        <end position="25"/>
    </location>
</feature>
<feature type="compositionally biased region" description="Basic and acidic residues" evidence="4">
    <location>
        <begin position="103"/>
        <end position="123"/>
    </location>
</feature>
<dbReference type="Pfam" id="PF15699">
    <property type="entry name" value="NPR1_interact"/>
    <property type="match status" value="1"/>
</dbReference>
<organism evidence="5 6">
    <name type="scientific">Hibiscus sabdariffa</name>
    <name type="common">roselle</name>
    <dbReference type="NCBI Taxonomy" id="183260"/>
    <lineage>
        <taxon>Eukaryota</taxon>
        <taxon>Viridiplantae</taxon>
        <taxon>Streptophyta</taxon>
        <taxon>Embryophyta</taxon>
        <taxon>Tracheophyta</taxon>
        <taxon>Spermatophyta</taxon>
        <taxon>Magnoliopsida</taxon>
        <taxon>eudicotyledons</taxon>
        <taxon>Gunneridae</taxon>
        <taxon>Pentapetalae</taxon>
        <taxon>rosids</taxon>
        <taxon>malvids</taxon>
        <taxon>Malvales</taxon>
        <taxon>Malvaceae</taxon>
        <taxon>Malvoideae</taxon>
        <taxon>Hibiscus</taxon>
    </lineage>
</organism>
<dbReference type="PANTHER" id="PTHR33669:SF1">
    <property type="entry name" value="PROTEIN NIM1-INTERACTING 1"/>
    <property type="match status" value="1"/>
</dbReference>
<feature type="compositionally biased region" description="Basic and acidic residues" evidence="4">
    <location>
        <begin position="1"/>
        <end position="12"/>
    </location>
</feature>
<evidence type="ECO:0000313" key="6">
    <source>
        <dbReference type="Proteomes" id="UP001396334"/>
    </source>
</evidence>
<comment type="subcellular location">
    <subcellularLocation>
        <location evidence="1">Nucleus</location>
    </subcellularLocation>
</comment>
<evidence type="ECO:0000313" key="5">
    <source>
        <dbReference type="EMBL" id="KAK9013641.1"/>
    </source>
</evidence>
<comment type="caution">
    <text evidence="5">The sequence shown here is derived from an EMBL/GenBank/DDBJ whole genome shotgun (WGS) entry which is preliminary data.</text>
</comment>
<comment type="similarity">
    <text evidence="2">Belongs to the NPR1-interactor family.</text>
</comment>
<sequence length="123" mass="15179">MESEKSEVRCNCENEEQEEEEEEEEKMEQFFALIRNFQEARDRRRDELRQREEITEKKQNKVRRLNHTTNEQSNWVPCFEWADFTEEIEFRRTPIIFPTLYNSKDDNKKQQRDDDGLDLKLTL</sequence>
<evidence type="ECO:0000256" key="3">
    <source>
        <dbReference type="ARBA" id="ARBA00023242"/>
    </source>
</evidence>
<reference evidence="5 6" key="1">
    <citation type="journal article" date="2024" name="G3 (Bethesda)">
        <title>Genome assembly of Hibiscus sabdariffa L. provides insights into metabolisms of medicinal natural products.</title>
        <authorList>
            <person name="Kim T."/>
        </authorList>
    </citation>
    <scope>NUCLEOTIDE SEQUENCE [LARGE SCALE GENOMIC DNA]</scope>
    <source>
        <strain evidence="5">TK-2024</strain>
        <tissue evidence="5">Old leaves</tissue>
    </source>
</reference>
<dbReference type="EMBL" id="JBBPBN010000022">
    <property type="protein sequence ID" value="KAK9013641.1"/>
    <property type="molecule type" value="Genomic_DNA"/>
</dbReference>
<accession>A0ABR2RLG1</accession>
<keyword evidence="3" id="KW-0539">Nucleus</keyword>